<keyword evidence="3" id="KW-0560">Oxidoreductase</keyword>
<feature type="domain" description="Thioredoxin" evidence="7">
    <location>
        <begin position="41"/>
        <end position="207"/>
    </location>
</feature>
<accession>A0A5R9F3F8</accession>
<dbReference type="AlphaFoldDB" id="A0A5R9F3F8"/>
<dbReference type="RefSeq" id="WP_138127065.1">
    <property type="nucleotide sequence ID" value="NZ_SWLG01000008.1"/>
</dbReference>
<keyword evidence="2" id="KW-0732">Signal</keyword>
<comment type="similarity">
    <text evidence="1">Belongs to the thioredoxin family. DsbA subfamily.</text>
</comment>
<dbReference type="InterPro" id="IPR036249">
    <property type="entry name" value="Thioredoxin-like_sf"/>
</dbReference>
<keyword evidence="6" id="KW-1133">Transmembrane helix</keyword>
<sequence>MAKSQKKSKKNRKQQTRNNSSATGWVFGGVVVIAVIILLFIFLGNNSNPGEEETVFDYENQPFMGEESAPVKIVEFGDYKCPVCKNFNESFVPQVKKELIETGKAKFYFINYPFINVDSTRSAKFAEAVYLELGDKTFWKFHDLLFEKQPEDPQYEKQDIFTKDFLIETLKEVADEGEVDKVVQTFESEKAEEQVAKDLAIVKELGVNSTPTVYINGKRFEGNTTQDFMDMVNEAAGEKE</sequence>
<evidence type="ECO:0000259" key="7">
    <source>
        <dbReference type="PROSITE" id="PS51352"/>
    </source>
</evidence>
<gene>
    <name evidence="8" type="ORF">FCL54_12990</name>
</gene>
<keyword evidence="4" id="KW-1015">Disulfide bond</keyword>
<keyword evidence="9" id="KW-1185">Reference proteome</keyword>
<evidence type="ECO:0000256" key="3">
    <source>
        <dbReference type="ARBA" id="ARBA00023002"/>
    </source>
</evidence>
<protein>
    <submittedName>
        <fullName evidence="8">DsbA family protein</fullName>
    </submittedName>
</protein>
<dbReference type="PANTHER" id="PTHR13887">
    <property type="entry name" value="GLUTATHIONE S-TRANSFERASE KAPPA"/>
    <property type="match status" value="1"/>
</dbReference>
<proteinExistence type="inferred from homology"/>
<evidence type="ECO:0000256" key="4">
    <source>
        <dbReference type="ARBA" id="ARBA00023157"/>
    </source>
</evidence>
<dbReference type="OrthoDB" id="117402at2"/>
<dbReference type="Proteomes" id="UP000308230">
    <property type="component" value="Unassembled WGS sequence"/>
</dbReference>
<name>A0A5R9F3F8_9BACL</name>
<evidence type="ECO:0000313" key="9">
    <source>
        <dbReference type="Proteomes" id="UP000308230"/>
    </source>
</evidence>
<evidence type="ECO:0000256" key="2">
    <source>
        <dbReference type="ARBA" id="ARBA00022729"/>
    </source>
</evidence>
<dbReference type="PROSITE" id="PS51352">
    <property type="entry name" value="THIOREDOXIN_2"/>
    <property type="match status" value="1"/>
</dbReference>
<keyword evidence="6" id="KW-0472">Membrane</keyword>
<dbReference type="GO" id="GO:0016491">
    <property type="term" value="F:oxidoreductase activity"/>
    <property type="evidence" value="ECO:0007669"/>
    <property type="project" value="UniProtKB-KW"/>
</dbReference>
<dbReference type="PANTHER" id="PTHR13887:SF14">
    <property type="entry name" value="DISULFIDE BOND FORMATION PROTEIN D"/>
    <property type="match status" value="1"/>
</dbReference>
<dbReference type="InterPro" id="IPR012336">
    <property type="entry name" value="Thioredoxin-like_fold"/>
</dbReference>
<keyword evidence="6" id="KW-0812">Transmembrane</keyword>
<evidence type="ECO:0000256" key="5">
    <source>
        <dbReference type="ARBA" id="ARBA00023284"/>
    </source>
</evidence>
<dbReference type="Gene3D" id="3.40.30.10">
    <property type="entry name" value="Glutaredoxin"/>
    <property type="match status" value="1"/>
</dbReference>
<evidence type="ECO:0000256" key="1">
    <source>
        <dbReference type="ARBA" id="ARBA00005791"/>
    </source>
</evidence>
<evidence type="ECO:0000256" key="6">
    <source>
        <dbReference type="SAM" id="Phobius"/>
    </source>
</evidence>
<comment type="caution">
    <text evidence="8">The sequence shown here is derived from an EMBL/GenBank/DDBJ whole genome shotgun (WGS) entry which is preliminary data.</text>
</comment>
<dbReference type="Pfam" id="PF13462">
    <property type="entry name" value="Thioredoxin_4"/>
    <property type="match status" value="1"/>
</dbReference>
<dbReference type="InterPro" id="IPR013766">
    <property type="entry name" value="Thioredoxin_domain"/>
</dbReference>
<feature type="transmembrane region" description="Helical" evidence="6">
    <location>
        <begin position="21"/>
        <end position="43"/>
    </location>
</feature>
<evidence type="ECO:0000313" key="8">
    <source>
        <dbReference type="EMBL" id="TLS36866.1"/>
    </source>
</evidence>
<dbReference type="EMBL" id="SWLG01000008">
    <property type="protein sequence ID" value="TLS36866.1"/>
    <property type="molecule type" value="Genomic_DNA"/>
</dbReference>
<organism evidence="8 9">
    <name type="scientific">Exobacillus caeni</name>
    <dbReference type="NCBI Taxonomy" id="2574798"/>
    <lineage>
        <taxon>Bacteria</taxon>
        <taxon>Bacillati</taxon>
        <taxon>Bacillota</taxon>
        <taxon>Bacilli</taxon>
        <taxon>Bacillales</taxon>
        <taxon>Guptibacillaceae</taxon>
        <taxon>Exobacillus</taxon>
    </lineage>
</organism>
<dbReference type="SUPFAM" id="SSF52833">
    <property type="entry name" value="Thioredoxin-like"/>
    <property type="match status" value="1"/>
</dbReference>
<keyword evidence="5" id="KW-0676">Redox-active center</keyword>
<reference evidence="8 9" key="1">
    <citation type="submission" date="2019-04" db="EMBL/GenBank/DDBJ databases">
        <title>Bacillus caeni sp. nov., a bacterium isolated from mangrove sediment.</title>
        <authorList>
            <person name="Huang H."/>
            <person name="Mo K."/>
            <person name="Hu Y."/>
        </authorList>
    </citation>
    <scope>NUCLEOTIDE SEQUENCE [LARGE SCALE GENOMIC DNA]</scope>
    <source>
        <strain evidence="8 9">HB172195</strain>
    </source>
</reference>